<proteinExistence type="predicted"/>
<dbReference type="RefSeq" id="WP_128354183.1">
    <property type="nucleotide sequence ID" value="NZ_CP022987.1"/>
</dbReference>
<feature type="domain" description="YhaN AAA" evidence="2">
    <location>
        <begin position="1"/>
        <end position="206"/>
    </location>
</feature>
<evidence type="ECO:0000256" key="1">
    <source>
        <dbReference type="SAM" id="Coils"/>
    </source>
</evidence>
<sequence length="1175" mass="128739">MRFQRFDLLRYGKFTDRILEFPRSASDFHLIVGANEAGKSTLRKAVGDLLYGFHPRTPLDFLHAKNELRVGALIENDEAKLEFIRLKGNKNTLRSPDGTPLPDHALDPFLGSATQAFFDKMFGLDQPRLVEGGNSILSAQDDVGQMLFQAAAGLASLGRVRLALQQEADALWAPTRSSKRAYYVARDKLDEASAALKATTVHTKQWAQLQERVATLEAELLALRDAQLHRHAEKNRLERIRRLRPFMLELLEAERELAALGEVRHLPADAAAVLHEAERAQALAEQMLHMRGREMHRLTGLHAAIQVDERLLSQGQAIESLDALRHQCSAQPAAILRCQAEVALLWREILRLSQELGWRAASQAGTDHPTEDTVNALRARLPGLPARKHLEQLLQEHAAAQQNLASTRAASSTRDTEAQALEAKLGASTVPQISPILRALMQGLADLGDPAGVARKAQDALDAAEATLESALGRLGKWRQAPDSLGSHSYPSVQTVSAALTERLSLLAEARAADRMCTDQAAALARCEADVAQFSQRHHPITLEDVVEARGVRNASWGAIKAGDTSLADAAADYEDRVARADRLADERHDTASNEAELHGLQHRQRQEAQKLVESQQRARDCRRALEVFDEHWQQRCQALGLDGMALDQLADWLVQKDKALDAASLRQRARQEQQALHLKQEQARGALEQALSALGHTPAVDGAHDAPRALAALRVQAQTIMAQADVAHARRETWLAQAAEAEPLRRAARQALEAAQARWEAWQEAWQSALQQAGLEPGLAPAAVQGALSVAAELAEKLEALRQLRHDRIAAMQAQLQDYIRQAHHVGVATGLLSQNAPALTVEAAFELAQDLARRLAAARQAQQEKQRLNEALLRETTEARAAEQAIAESQAVLRPLMEAGGASEVGELSTAIARSDRYRELSGKAAGILTQVLQSADGYGREQVQAEMDATDPSATLVQLDALQADIEAGEDQQSQLAVQLDQARRELHAIAGSDDAARAEAARQEALASMAEAAERYIKVRSAERLLRWAIDRYREEKQGPLLGRASTIFSDLTLGSFERLRVDYDAQPMVLEGQRPDGHCVGVTGLSDGTRDQLFLALRLAALELHADQGQVLPFIADDLFVNFDDARALAGLRALKALSGQMQVIFLSHHDRLTDLAQEVFGDTLNVVAL</sequence>
<dbReference type="Pfam" id="PF13514">
    <property type="entry name" value="AAA_27"/>
    <property type="match status" value="1"/>
</dbReference>
<protein>
    <recommendedName>
        <fullName evidence="2">YhaN AAA domain-containing protein</fullName>
    </recommendedName>
</protein>
<accession>A0A410G9Y5</accession>
<dbReference type="SUPFAM" id="SSF52540">
    <property type="entry name" value="P-loop containing nucleoside triphosphate hydrolases"/>
    <property type="match status" value="1"/>
</dbReference>
<keyword evidence="4" id="KW-1185">Reference proteome</keyword>
<dbReference type="OrthoDB" id="9764467at2"/>
<dbReference type="InterPro" id="IPR038734">
    <property type="entry name" value="YhaN_AAA"/>
</dbReference>
<dbReference type="Gene3D" id="3.40.50.300">
    <property type="entry name" value="P-loop containing nucleotide triphosphate hydrolases"/>
    <property type="match status" value="2"/>
</dbReference>
<reference evidence="3 4" key="1">
    <citation type="submission" date="2017-08" db="EMBL/GenBank/DDBJ databases">
        <authorList>
            <person name="Park S.-J."/>
            <person name="Kim H."/>
        </authorList>
    </citation>
    <scope>NUCLEOTIDE SEQUENCE [LARGE SCALE GENOMIC DNA]</scope>
    <source>
        <strain evidence="4">ye3</strain>
    </source>
</reference>
<dbReference type="PANTHER" id="PTHR41259:SF1">
    <property type="entry name" value="DOUBLE-STRAND BREAK REPAIR RAD50 ATPASE, PUTATIVE-RELATED"/>
    <property type="match status" value="1"/>
</dbReference>
<dbReference type="PANTHER" id="PTHR41259">
    <property type="entry name" value="DOUBLE-STRAND BREAK REPAIR RAD50 ATPASE, PUTATIVE-RELATED"/>
    <property type="match status" value="1"/>
</dbReference>
<organism evidence="3 4">
    <name type="scientific">Pollutimonas thiosulfatoxidans</name>
    <dbReference type="NCBI Taxonomy" id="2028345"/>
    <lineage>
        <taxon>Bacteria</taxon>
        <taxon>Pseudomonadati</taxon>
        <taxon>Pseudomonadota</taxon>
        <taxon>Betaproteobacteria</taxon>
        <taxon>Burkholderiales</taxon>
        <taxon>Alcaligenaceae</taxon>
        <taxon>Pollutimonas</taxon>
    </lineage>
</organism>
<feature type="coiled-coil region" evidence="1">
    <location>
        <begin position="850"/>
        <end position="887"/>
    </location>
</feature>
<feature type="coiled-coil region" evidence="1">
    <location>
        <begin position="969"/>
        <end position="1019"/>
    </location>
</feature>
<evidence type="ECO:0000313" key="4">
    <source>
        <dbReference type="Proteomes" id="UP000283474"/>
    </source>
</evidence>
<dbReference type="AlphaFoldDB" id="A0A410G9Y5"/>
<dbReference type="KEGG" id="pus:CKA81_04180"/>
<dbReference type="EMBL" id="CP022987">
    <property type="protein sequence ID" value="QAA93123.1"/>
    <property type="molecule type" value="Genomic_DNA"/>
</dbReference>
<name>A0A410G9Y5_9BURK</name>
<dbReference type="Proteomes" id="UP000283474">
    <property type="component" value="Chromosome"/>
</dbReference>
<keyword evidence="1" id="KW-0175">Coiled coil</keyword>
<evidence type="ECO:0000259" key="2">
    <source>
        <dbReference type="Pfam" id="PF13514"/>
    </source>
</evidence>
<evidence type="ECO:0000313" key="3">
    <source>
        <dbReference type="EMBL" id="QAA93123.1"/>
    </source>
</evidence>
<dbReference type="InterPro" id="IPR027417">
    <property type="entry name" value="P-loop_NTPase"/>
</dbReference>
<gene>
    <name evidence="3" type="ORF">CKA81_04180</name>
</gene>